<reference evidence="1 2" key="1">
    <citation type="submission" date="2017-08" db="EMBL/GenBank/DDBJ databases">
        <title>Draft Genome Sequence of Hafnia alvei CITHA-6 Isolated from Raw Bovine Milk.</title>
        <authorList>
            <person name="Culligan E.P."/>
            <person name="Mcsweeney A."/>
            <person name="O'Doherty C."/>
            <person name="Gleeson E."/>
            <person name="O'Riordan D."/>
            <person name="Sleator R.D."/>
        </authorList>
    </citation>
    <scope>NUCLEOTIDE SEQUENCE [LARGE SCALE GENOMIC DNA]</scope>
    <source>
        <strain evidence="1 2">CITHA-6</strain>
    </source>
</reference>
<dbReference type="AlphaFoldDB" id="A0A2A2M722"/>
<dbReference type="Proteomes" id="UP000218796">
    <property type="component" value="Unassembled WGS sequence"/>
</dbReference>
<sequence>MQLVRTRSWRRHQTFRLKAKRRKYLLSTHQTDNALGKMYSTPCQCSCYLCGHQRTYHGQNIQERRARLLFV</sequence>
<proteinExistence type="predicted"/>
<evidence type="ECO:0000313" key="1">
    <source>
        <dbReference type="EMBL" id="PAV94293.1"/>
    </source>
</evidence>
<evidence type="ECO:0000313" key="2">
    <source>
        <dbReference type="Proteomes" id="UP000218796"/>
    </source>
</evidence>
<keyword evidence="2" id="KW-1185">Reference proteome</keyword>
<dbReference type="EMBL" id="NQMS01000015">
    <property type="protein sequence ID" value="PAV94293.1"/>
    <property type="molecule type" value="Genomic_DNA"/>
</dbReference>
<comment type="caution">
    <text evidence="1">The sequence shown here is derived from an EMBL/GenBank/DDBJ whole genome shotgun (WGS) entry which is preliminary data.</text>
</comment>
<dbReference type="OrthoDB" id="8482078at2"/>
<accession>A0A2A2M722</accession>
<protein>
    <submittedName>
        <fullName evidence="1">Uncharacterized protein</fullName>
    </submittedName>
</protein>
<gene>
    <name evidence="1" type="ORF">CJD50_21545</name>
</gene>
<name>A0A2A2M722_9GAMM</name>
<organism evidence="1 2">
    <name type="scientific">Hafnia paralvei</name>
    <dbReference type="NCBI Taxonomy" id="546367"/>
    <lineage>
        <taxon>Bacteria</taxon>
        <taxon>Pseudomonadati</taxon>
        <taxon>Pseudomonadota</taxon>
        <taxon>Gammaproteobacteria</taxon>
        <taxon>Enterobacterales</taxon>
        <taxon>Hafniaceae</taxon>
        <taxon>Hafnia</taxon>
    </lineage>
</organism>